<protein>
    <submittedName>
        <fullName evidence="2">Uncharacterized protein</fullName>
    </submittedName>
</protein>
<evidence type="ECO:0000256" key="1">
    <source>
        <dbReference type="SAM" id="MobiDB-lite"/>
    </source>
</evidence>
<dbReference type="EMBL" id="BMNM01000001">
    <property type="protein sequence ID" value="GGI70968.1"/>
    <property type="molecule type" value="Genomic_DNA"/>
</dbReference>
<reference evidence="2" key="2">
    <citation type="submission" date="2020-09" db="EMBL/GenBank/DDBJ databases">
        <authorList>
            <person name="Sun Q."/>
            <person name="Ohkuma M."/>
        </authorList>
    </citation>
    <scope>NUCLEOTIDE SEQUENCE</scope>
    <source>
        <strain evidence="2">JCM 11219</strain>
    </source>
</reference>
<organism evidence="2 3">
    <name type="scientific">Vulcanisaeta souniana JCM 11219</name>
    <dbReference type="NCBI Taxonomy" id="1293586"/>
    <lineage>
        <taxon>Archaea</taxon>
        <taxon>Thermoproteota</taxon>
        <taxon>Thermoprotei</taxon>
        <taxon>Thermoproteales</taxon>
        <taxon>Thermoproteaceae</taxon>
        <taxon>Vulcanisaeta</taxon>
    </lineage>
</organism>
<evidence type="ECO:0000313" key="3">
    <source>
        <dbReference type="Proteomes" id="UP000657075"/>
    </source>
</evidence>
<name>A0A830EH54_9CREN</name>
<dbReference type="AlphaFoldDB" id="A0A830EH54"/>
<gene>
    <name evidence="2" type="ORF">GCM10007112_04870</name>
</gene>
<comment type="caution">
    <text evidence="2">The sequence shown here is derived from an EMBL/GenBank/DDBJ whole genome shotgun (WGS) entry which is preliminary data.</text>
</comment>
<dbReference type="Proteomes" id="UP000657075">
    <property type="component" value="Unassembled WGS sequence"/>
</dbReference>
<feature type="region of interest" description="Disordered" evidence="1">
    <location>
        <begin position="1"/>
        <end position="20"/>
    </location>
</feature>
<feature type="compositionally biased region" description="Polar residues" evidence="1">
    <location>
        <begin position="1"/>
        <end position="12"/>
    </location>
</feature>
<sequence>MRSDVTDPNASGRSPVHTHGLMQSAAGNDLLRLMIYETANKFYKLDIYFDIDKYENHNRTRACLIPTNTGGKRV</sequence>
<proteinExistence type="predicted"/>
<reference evidence="2" key="1">
    <citation type="journal article" date="2014" name="Int. J. Syst. Evol. Microbiol.">
        <title>Complete genome sequence of Corynebacterium casei LMG S-19264T (=DSM 44701T), isolated from a smear-ripened cheese.</title>
        <authorList>
            <consortium name="US DOE Joint Genome Institute (JGI-PGF)"/>
            <person name="Walter F."/>
            <person name="Albersmeier A."/>
            <person name="Kalinowski J."/>
            <person name="Ruckert C."/>
        </authorList>
    </citation>
    <scope>NUCLEOTIDE SEQUENCE</scope>
    <source>
        <strain evidence="2">JCM 11219</strain>
    </source>
</reference>
<accession>A0A830EH54</accession>
<evidence type="ECO:0000313" key="2">
    <source>
        <dbReference type="EMBL" id="GGI70968.1"/>
    </source>
</evidence>